<evidence type="ECO:0000313" key="3">
    <source>
        <dbReference type="EMBL" id="KAA5539216.1"/>
    </source>
</evidence>
<dbReference type="Proteomes" id="UP000324479">
    <property type="component" value="Unassembled WGS sequence"/>
</dbReference>
<dbReference type="AlphaFoldDB" id="A0A5M6CW86"/>
<evidence type="ECO:0000256" key="1">
    <source>
        <dbReference type="SAM" id="MobiDB-lite"/>
    </source>
</evidence>
<evidence type="ECO:0000313" key="4">
    <source>
        <dbReference type="Proteomes" id="UP000324479"/>
    </source>
</evidence>
<accession>A0A5M6CW86</accession>
<sequence>MVRRMHLAAGRHLAVRGIATAWFPHLRSGREHGCGRAPSHSRRGKSTSGNRMMRQSRLLVILLFLLAPWQCQGAEVTDNERQGPQPPEASESPDLAAIREQSGAFVKAFNEGDAARIAELWTEDGEYLDGSGQRYVGREEIRKAYAEFFKENPEHRINVRIESLRQVGPNVAIEDGIAGVDSLPLGVGMSRYTAVHGKSDGKWLMTSVRDSPVEVSEAQRNAADLAWLIGNWVAEEQGVRIESACRWVAGDHFIKRDYTTTLVDGTQTSGVQLIGWNSLNEYVQSWDFSPDGGHAVGVWRPVEGGWMAEVHGMTGDGITTDAVNTLRRLDDNAYAWQSTQRFLGDTPLPDTNEVVIKRQPGKDLKDQ</sequence>
<feature type="domain" description="DUF4440" evidence="2">
    <location>
        <begin position="98"/>
        <end position="205"/>
    </location>
</feature>
<dbReference type="EMBL" id="VWOX01000021">
    <property type="protein sequence ID" value="KAA5539216.1"/>
    <property type="molecule type" value="Genomic_DNA"/>
</dbReference>
<dbReference type="InterPro" id="IPR027843">
    <property type="entry name" value="DUF4440"/>
</dbReference>
<organism evidence="3 4">
    <name type="scientific">Roseiconus nitratireducens</name>
    <dbReference type="NCBI Taxonomy" id="2605748"/>
    <lineage>
        <taxon>Bacteria</taxon>
        <taxon>Pseudomonadati</taxon>
        <taxon>Planctomycetota</taxon>
        <taxon>Planctomycetia</taxon>
        <taxon>Pirellulales</taxon>
        <taxon>Pirellulaceae</taxon>
        <taxon>Roseiconus</taxon>
    </lineage>
</organism>
<proteinExistence type="predicted"/>
<name>A0A5M6CW86_9BACT</name>
<dbReference type="Gene3D" id="3.10.450.50">
    <property type="match status" value="1"/>
</dbReference>
<dbReference type="InterPro" id="IPR011944">
    <property type="entry name" value="Steroid_delta5-4_isomerase"/>
</dbReference>
<comment type="caution">
    <text evidence="3">The sequence shown here is derived from an EMBL/GenBank/DDBJ whole genome shotgun (WGS) entry which is preliminary data.</text>
</comment>
<dbReference type="InterPro" id="IPR032710">
    <property type="entry name" value="NTF2-like_dom_sf"/>
</dbReference>
<keyword evidence="4" id="KW-1185">Reference proteome</keyword>
<feature type="region of interest" description="Disordered" evidence="1">
    <location>
        <begin position="29"/>
        <end position="50"/>
    </location>
</feature>
<protein>
    <submittedName>
        <fullName evidence="3">SgcJ/EcaC family oxidoreductase</fullName>
    </submittedName>
</protein>
<dbReference type="NCBIfam" id="TIGR02246">
    <property type="entry name" value="SgcJ/EcaC family oxidoreductase"/>
    <property type="match status" value="1"/>
</dbReference>
<dbReference type="Pfam" id="PF14534">
    <property type="entry name" value="DUF4440"/>
    <property type="match status" value="1"/>
</dbReference>
<dbReference type="SUPFAM" id="SSF54427">
    <property type="entry name" value="NTF2-like"/>
    <property type="match status" value="1"/>
</dbReference>
<reference evidence="3 4" key="1">
    <citation type="submission" date="2019-08" db="EMBL/GenBank/DDBJ databases">
        <authorList>
            <person name="Dhanesh K."/>
            <person name="Kumar G."/>
            <person name="Sasikala C."/>
            <person name="Venkata Ramana C."/>
        </authorList>
    </citation>
    <scope>NUCLEOTIDE SEQUENCE [LARGE SCALE GENOMIC DNA]</scope>
    <source>
        <strain evidence="3 4">JC645</strain>
    </source>
</reference>
<gene>
    <name evidence="3" type="ORF">FYK55_25190</name>
</gene>
<evidence type="ECO:0000259" key="2">
    <source>
        <dbReference type="Pfam" id="PF14534"/>
    </source>
</evidence>